<keyword evidence="2" id="KW-0238">DNA-binding</keyword>
<organism evidence="5 6">
    <name type="scientific">Azorhizobium oxalatiphilum</name>
    <dbReference type="NCBI Taxonomy" id="980631"/>
    <lineage>
        <taxon>Bacteria</taxon>
        <taxon>Pseudomonadati</taxon>
        <taxon>Pseudomonadota</taxon>
        <taxon>Alphaproteobacteria</taxon>
        <taxon>Hyphomicrobiales</taxon>
        <taxon>Xanthobacteraceae</taxon>
        <taxon>Azorhizobium</taxon>
    </lineage>
</organism>
<dbReference type="PANTHER" id="PTHR44688:SF16">
    <property type="entry name" value="DNA-BINDING TRANSCRIPTIONAL ACTIVATOR DEVR_DOSR"/>
    <property type="match status" value="1"/>
</dbReference>
<dbReference type="Gene3D" id="1.10.10.10">
    <property type="entry name" value="Winged helix-like DNA-binding domain superfamily/Winged helix DNA-binding domain"/>
    <property type="match status" value="1"/>
</dbReference>
<dbReference type="InterPro" id="IPR000792">
    <property type="entry name" value="Tscrpt_reg_LuxR_C"/>
</dbReference>
<sequence length="184" mass="20786">MEVDYQQAFENSPVGQAIGRDRVIIACNRMFATIFRSTIAEMVGQTFVQLYPTQTDYEKTGRRVGSRLSETLSYSDDRVMRRMNGDLFWVKVSGFTYTPQDAHAHTLWAFSELSKPGVEGQSLRSSLTGRERDIATLLIEGKTGKEVAKALGISPRTVDIYRTRLLRKYNVAHTSELITLLLTV</sequence>
<dbReference type="Pfam" id="PF13426">
    <property type="entry name" value="PAS_9"/>
    <property type="match status" value="1"/>
</dbReference>
<dbReference type="Proteomes" id="UP000606044">
    <property type="component" value="Unassembled WGS sequence"/>
</dbReference>
<dbReference type="Gene3D" id="3.30.450.20">
    <property type="entry name" value="PAS domain"/>
    <property type="match status" value="1"/>
</dbReference>
<dbReference type="InterPro" id="IPR036388">
    <property type="entry name" value="WH-like_DNA-bd_sf"/>
</dbReference>
<evidence type="ECO:0000259" key="4">
    <source>
        <dbReference type="PROSITE" id="PS50043"/>
    </source>
</evidence>
<accession>A0A917BLG3</accession>
<dbReference type="SUPFAM" id="SSF55785">
    <property type="entry name" value="PYP-like sensor domain (PAS domain)"/>
    <property type="match status" value="1"/>
</dbReference>
<dbReference type="AlphaFoldDB" id="A0A917BLG3"/>
<dbReference type="EMBL" id="BMCT01000001">
    <property type="protein sequence ID" value="GGF50256.1"/>
    <property type="molecule type" value="Genomic_DNA"/>
</dbReference>
<evidence type="ECO:0000313" key="5">
    <source>
        <dbReference type="EMBL" id="GGF50256.1"/>
    </source>
</evidence>
<dbReference type="GO" id="GO:0003677">
    <property type="term" value="F:DNA binding"/>
    <property type="evidence" value="ECO:0007669"/>
    <property type="project" value="UniProtKB-KW"/>
</dbReference>
<comment type="caution">
    <text evidence="5">The sequence shown here is derived from an EMBL/GenBank/DDBJ whole genome shotgun (WGS) entry which is preliminary data.</text>
</comment>
<keyword evidence="1" id="KW-0805">Transcription regulation</keyword>
<keyword evidence="6" id="KW-1185">Reference proteome</keyword>
<dbReference type="GO" id="GO:0006355">
    <property type="term" value="P:regulation of DNA-templated transcription"/>
    <property type="evidence" value="ECO:0007669"/>
    <property type="project" value="InterPro"/>
</dbReference>
<evidence type="ECO:0000256" key="3">
    <source>
        <dbReference type="ARBA" id="ARBA00023163"/>
    </source>
</evidence>
<name>A0A917BLG3_9HYPH</name>
<dbReference type="Pfam" id="PF00196">
    <property type="entry name" value="GerE"/>
    <property type="match status" value="1"/>
</dbReference>
<feature type="domain" description="HTH luxR-type" evidence="4">
    <location>
        <begin position="120"/>
        <end position="184"/>
    </location>
</feature>
<dbReference type="InterPro" id="IPR000014">
    <property type="entry name" value="PAS"/>
</dbReference>
<dbReference type="CDD" id="cd00130">
    <property type="entry name" value="PAS"/>
    <property type="match status" value="1"/>
</dbReference>
<dbReference type="PANTHER" id="PTHR44688">
    <property type="entry name" value="DNA-BINDING TRANSCRIPTIONAL ACTIVATOR DEVR_DOSR"/>
    <property type="match status" value="1"/>
</dbReference>
<dbReference type="InterPro" id="IPR035965">
    <property type="entry name" value="PAS-like_dom_sf"/>
</dbReference>
<keyword evidence="3" id="KW-0804">Transcription</keyword>
<evidence type="ECO:0000256" key="2">
    <source>
        <dbReference type="ARBA" id="ARBA00023125"/>
    </source>
</evidence>
<evidence type="ECO:0000256" key="1">
    <source>
        <dbReference type="ARBA" id="ARBA00023015"/>
    </source>
</evidence>
<dbReference type="NCBIfam" id="TIGR00229">
    <property type="entry name" value="sensory_box"/>
    <property type="match status" value="1"/>
</dbReference>
<dbReference type="SUPFAM" id="SSF46894">
    <property type="entry name" value="C-terminal effector domain of the bipartite response regulators"/>
    <property type="match status" value="1"/>
</dbReference>
<dbReference type="CDD" id="cd06170">
    <property type="entry name" value="LuxR_C_like"/>
    <property type="match status" value="1"/>
</dbReference>
<dbReference type="PRINTS" id="PR00038">
    <property type="entry name" value="HTHLUXR"/>
</dbReference>
<protein>
    <submittedName>
        <fullName evidence="5">LuxR family transcriptional regulator</fullName>
    </submittedName>
</protein>
<gene>
    <name evidence="5" type="ORF">GCM10007301_07000</name>
</gene>
<reference evidence="5" key="2">
    <citation type="submission" date="2020-09" db="EMBL/GenBank/DDBJ databases">
        <authorList>
            <person name="Sun Q."/>
            <person name="Sedlacek I."/>
        </authorList>
    </citation>
    <scope>NUCLEOTIDE SEQUENCE</scope>
    <source>
        <strain evidence="5">CCM 7897</strain>
    </source>
</reference>
<dbReference type="PROSITE" id="PS50043">
    <property type="entry name" value="HTH_LUXR_2"/>
    <property type="match status" value="1"/>
</dbReference>
<proteinExistence type="predicted"/>
<dbReference type="SMART" id="SM00421">
    <property type="entry name" value="HTH_LUXR"/>
    <property type="match status" value="1"/>
</dbReference>
<evidence type="ECO:0000313" key="6">
    <source>
        <dbReference type="Proteomes" id="UP000606044"/>
    </source>
</evidence>
<reference evidence="5" key="1">
    <citation type="journal article" date="2014" name="Int. J. Syst. Evol. Microbiol.">
        <title>Complete genome sequence of Corynebacterium casei LMG S-19264T (=DSM 44701T), isolated from a smear-ripened cheese.</title>
        <authorList>
            <consortium name="US DOE Joint Genome Institute (JGI-PGF)"/>
            <person name="Walter F."/>
            <person name="Albersmeier A."/>
            <person name="Kalinowski J."/>
            <person name="Ruckert C."/>
        </authorList>
    </citation>
    <scope>NUCLEOTIDE SEQUENCE</scope>
    <source>
        <strain evidence="5">CCM 7897</strain>
    </source>
</reference>
<dbReference type="InterPro" id="IPR016032">
    <property type="entry name" value="Sig_transdc_resp-reg_C-effctor"/>
</dbReference>